<sequence length="343" mass="40009">MNKSELKDPSERSNELRSKGQYLLPPSIDNEKGERRRVGIEVELSGPEVKDLVELVAQVFDGKMERLSEREWLLHSEDYGTFTVEVDSQLLKRIAREYEDTGNMIDELTSSTLGSITKGWVPCEIVTPPLPIDEIDRMDKLIDLVRERGGKGTKDSIWNAFGLHFNPEIVALDAKTILHHLQAYVCVHDWLVEHGDVDISRRVTPYINPFETDYVEFILREDYTPDMDTLIDDYMRFNPTRNRALDMLPMFLHIDKERVRGTITDPLVKPRPTFHYRLPNCDIDNPAWGLWEPWNDWVMVESLAADPIRLREACDAYLEHLDSFTPDFIKPWKEQIVKWLDVR</sequence>
<organism evidence="2 3">
    <name type="scientific">Allohahella marinimesophila</name>
    <dbReference type="NCBI Taxonomy" id="1054972"/>
    <lineage>
        <taxon>Bacteria</taxon>
        <taxon>Pseudomonadati</taxon>
        <taxon>Pseudomonadota</taxon>
        <taxon>Gammaproteobacteria</taxon>
        <taxon>Oceanospirillales</taxon>
        <taxon>Hahellaceae</taxon>
        <taxon>Allohahella</taxon>
    </lineage>
</organism>
<proteinExistence type="predicted"/>
<evidence type="ECO:0008006" key="4">
    <source>
        <dbReference type="Google" id="ProtNLM"/>
    </source>
</evidence>
<dbReference type="InterPro" id="IPR022025">
    <property type="entry name" value="Amidoligase_2"/>
</dbReference>
<dbReference type="Pfam" id="PF12224">
    <property type="entry name" value="Amidoligase_2"/>
    <property type="match status" value="1"/>
</dbReference>
<evidence type="ECO:0000256" key="1">
    <source>
        <dbReference type="SAM" id="MobiDB-lite"/>
    </source>
</evidence>
<keyword evidence="3" id="KW-1185">Reference proteome</keyword>
<feature type="region of interest" description="Disordered" evidence="1">
    <location>
        <begin position="1"/>
        <end position="29"/>
    </location>
</feature>
<dbReference type="RefSeq" id="WP_344805565.1">
    <property type="nucleotide sequence ID" value="NZ_BAABBO010000009.1"/>
</dbReference>
<dbReference type="EMBL" id="BAABBO010000009">
    <property type="protein sequence ID" value="GAA3960634.1"/>
    <property type="molecule type" value="Genomic_DNA"/>
</dbReference>
<accession>A0ABP7P6M2</accession>
<evidence type="ECO:0000313" key="2">
    <source>
        <dbReference type="EMBL" id="GAA3960634.1"/>
    </source>
</evidence>
<evidence type="ECO:0000313" key="3">
    <source>
        <dbReference type="Proteomes" id="UP001501337"/>
    </source>
</evidence>
<name>A0ABP7P6M2_9GAMM</name>
<dbReference type="Proteomes" id="UP001501337">
    <property type="component" value="Unassembled WGS sequence"/>
</dbReference>
<protein>
    <recommendedName>
        <fullName evidence="4">Amidoligase enzyme</fullName>
    </recommendedName>
</protein>
<gene>
    <name evidence="2" type="ORF">GCM10022278_18410</name>
</gene>
<comment type="caution">
    <text evidence="2">The sequence shown here is derived from an EMBL/GenBank/DDBJ whole genome shotgun (WGS) entry which is preliminary data.</text>
</comment>
<reference evidence="3" key="1">
    <citation type="journal article" date="2019" name="Int. J. Syst. Evol. Microbiol.">
        <title>The Global Catalogue of Microorganisms (GCM) 10K type strain sequencing project: providing services to taxonomists for standard genome sequencing and annotation.</title>
        <authorList>
            <consortium name="The Broad Institute Genomics Platform"/>
            <consortium name="The Broad Institute Genome Sequencing Center for Infectious Disease"/>
            <person name="Wu L."/>
            <person name="Ma J."/>
        </authorList>
    </citation>
    <scope>NUCLEOTIDE SEQUENCE [LARGE SCALE GENOMIC DNA]</scope>
    <source>
        <strain evidence="3">JCM 17555</strain>
    </source>
</reference>
<feature type="compositionally biased region" description="Basic and acidic residues" evidence="1">
    <location>
        <begin position="1"/>
        <end position="18"/>
    </location>
</feature>